<reference evidence="2 3" key="1">
    <citation type="journal article" date="2019" name="Int. J. Syst. Evol. Microbiol.">
        <title>The Global Catalogue of Microorganisms (GCM) 10K type strain sequencing project: providing services to taxonomists for standard genome sequencing and annotation.</title>
        <authorList>
            <consortium name="The Broad Institute Genomics Platform"/>
            <consortium name="The Broad Institute Genome Sequencing Center for Infectious Disease"/>
            <person name="Wu L."/>
            <person name="Ma J."/>
        </authorList>
    </citation>
    <scope>NUCLEOTIDE SEQUENCE [LARGE SCALE GENOMIC DNA]</scope>
    <source>
        <strain evidence="2 3">JCM 6307</strain>
    </source>
</reference>
<proteinExistence type="predicted"/>
<dbReference type="Proteomes" id="UP001501358">
    <property type="component" value="Unassembled WGS sequence"/>
</dbReference>
<name>A0ABN3LXM4_9ACTN</name>
<evidence type="ECO:0000256" key="1">
    <source>
        <dbReference type="SAM" id="MobiDB-lite"/>
    </source>
</evidence>
<gene>
    <name evidence="2" type="ORF">GCM10010406_30320</name>
</gene>
<accession>A0ABN3LXM4</accession>
<sequence>MHPPYAAVQAVPAGDDPGRAAPQGFQLEDLGDGGEHGGLPGAGGQGGGTQRTGDGAWERGRRPGTGGWRSVKAAPCGMPV</sequence>
<feature type="compositionally biased region" description="Gly residues" evidence="1">
    <location>
        <begin position="36"/>
        <end position="50"/>
    </location>
</feature>
<evidence type="ECO:0000313" key="2">
    <source>
        <dbReference type="EMBL" id="GAA2492176.1"/>
    </source>
</evidence>
<dbReference type="EMBL" id="BAAATA010000016">
    <property type="protein sequence ID" value="GAA2492176.1"/>
    <property type="molecule type" value="Genomic_DNA"/>
</dbReference>
<organism evidence="2 3">
    <name type="scientific">Streptomyces thermolineatus</name>
    <dbReference type="NCBI Taxonomy" id="44033"/>
    <lineage>
        <taxon>Bacteria</taxon>
        <taxon>Bacillati</taxon>
        <taxon>Actinomycetota</taxon>
        <taxon>Actinomycetes</taxon>
        <taxon>Kitasatosporales</taxon>
        <taxon>Streptomycetaceae</taxon>
        <taxon>Streptomyces</taxon>
    </lineage>
</organism>
<comment type="caution">
    <text evidence="2">The sequence shown here is derived from an EMBL/GenBank/DDBJ whole genome shotgun (WGS) entry which is preliminary data.</text>
</comment>
<evidence type="ECO:0000313" key="3">
    <source>
        <dbReference type="Proteomes" id="UP001501358"/>
    </source>
</evidence>
<protein>
    <submittedName>
        <fullName evidence="2">Uncharacterized protein</fullName>
    </submittedName>
</protein>
<feature type="region of interest" description="Disordered" evidence="1">
    <location>
        <begin position="1"/>
        <end position="80"/>
    </location>
</feature>
<keyword evidence="3" id="KW-1185">Reference proteome</keyword>